<name>A0AAJ7E2Q9_9HYME</name>
<dbReference type="KEGG" id="csol:105368382"/>
<proteinExistence type="predicted"/>
<evidence type="ECO:0000313" key="3">
    <source>
        <dbReference type="RefSeq" id="XP_011505692.1"/>
    </source>
</evidence>
<reference evidence="3" key="1">
    <citation type="submission" date="2025-08" db="UniProtKB">
        <authorList>
            <consortium name="RefSeq"/>
        </authorList>
    </citation>
    <scope>IDENTIFICATION</scope>
</reference>
<dbReference type="GeneID" id="105368382"/>
<keyword evidence="2" id="KW-1185">Reference proteome</keyword>
<dbReference type="Proteomes" id="UP000695007">
    <property type="component" value="Unplaced"/>
</dbReference>
<gene>
    <name evidence="3" type="primary">LOC105368382</name>
</gene>
<organism evidence="2 3">
    <name type="scientific">Ceratosolen solmsi marchali</name>
    <dbReference type="NCBI Taxonomy" id="326594"/>
    <lineage>
        <taxon>Eukaryota</taxon>
        <taxon>Metazoa</taxon>
        <taxon>Ecdysozoa</taxon>
        <taxon>Arthropoda</taxon>
        <taxon>Hexapoda</taxon>
        <taxon>Insecta</taxon>
        <taxon>Pterygota</taxon>
        <taxon>Neoptera</taxon>
        <taxon>Endopterygota</taxon>
        <taxon>Hymenoptera</taxon>
        <taxon>Apocrita</taxon>
        <taxon>Proctotrupomorpha</taxon>
        <taxon>Chalcidoidea</taxon>
        <taxon>Agaonidae</taxon>
        <taxon>Agaoninae</taxon>
        <taxon>Ceratosolen</taxon>
    </lineage>
</organism>
<sequence>MIRTINKCGCSAYNLPNNPHSQCFHANEPKFCPSKTSLETDEVSCGCGSNSNSEEKENKLSIKSEIVEKGLPYKEIEAIINDNRMVIRMQVESPQPEFEPSCDCIAPIGEHSFDENAEIISKYIFVPFSMQGHHKNDVTFRKSSQGCKTITLYPQPKQKFFDRSDKSEDGKVGNNNSTLSTVHPEENPNIFVLKIKKKRENGDKKYNFNLEYLQPRPWRKQNCSS</sequence>
<evidence type="ECO:0000256" key="1">
    <source>
        <dbReference type="SAM" id="MobiDB-lite"/>
    </source>
</evidence>
<dbReference type="AlphaFoldDB" id="A0AAJ7E2Q9"/>
<feature type="compositionally biased region" description="Basic and acidic residues" evidence="1">
    <location>
        <begin position="159"/>
        <end position="171"/>
    </location>
</feature>
<accession>A0AAJ7E2Q9</accession>
<dbReference type="RefSeq" id="XP_011505692.1">
    <property type="nucleotide sequence ID" value="XM_011507390.1"/>
</dbReference>
<evidence type="ECO:0000313" key="2">
    <source>
        <dbReference type="Proteomes" id="UP000695007"/>
    </source>
</evidence>
<feature type="region of interest" description="Disordered" evidence="1">
    <location>
        <begin position="158"/>
        <end position="183"/>
    </location>
</feature>
<protein>
    <submittedName>
        <fullName evidence="3">Uncharacterized protein LOC105368382</fullName>
    </submittedName>
</protein>